<evidence type="ECO:0000313" key="7">
    <source>
        <dbReference type="Proteomes" id="UP000244855"/>
    </source>
</evidence>
<dbReference type="InterPro" id="IPR007365">
    <property type="entry name" value="TFR-like_dimer_dom"/>
</dbReference>
<dbReference type="STRING" id="97972.A0A2V1DK78"/>
<sequence length="793" mass="87893">MADENTPLIAVVQTRPHRDRYPHHRLRFFCTLVLSTALVAGLTVAFLILNLTSPDSETQGSRHWVASYLPHKHNIPDNWPFGTGLEYDELVQILKETPDRERAKEWSAYYTAGPHLAGRNLSQALWTKERWEEWGVASTIVDYDVYLNYPKGHRLALLQKSPGEDKEEEEWGVKFEATLEEDVLEEDPTSGLPNRVPTFHGYSASGNVTAQYVFVNYGTYADFEQLRARNVSLEGKIALAKYGGIFRGLKVKRAQEMGMLGVVMYTDPGDDGLVTEENGAEAYPNGPARNPSSVQRGSVQFLSFAPGDPTTPGYPSKPGAPRLPVDHAIPSIPSLPISYAEALPLLKALNGHGPEASSFGKSWQGGGLAYKGVDYNIGPSPVDLKLNLINEQEYVTTPLWNVIGIINGTIPDEVVVIGNHRDAWIAGGAGDPNSGSAAINEVIRSFGVALAAGWKPLRTIVFASWDGEEYGLVGSTEWVEEYLPWLSSSTIAYLNVDVATRSRHLEVSSAPLLNNAFVEAISLIPSPNQTVPGQSIADVWDKRISTMGSGSDFTAFQDFAGIPSLDMGFGGRGDLTPVYHYHSNYDSKAWMDKYGDPTYAYHEAIAKVWAVLAARLVETPVIQLNAVAYAVNLARYIQDLEKKSAQSSWFQTAHSNGPHSTRDIFGELDASVSRFHFAASIHDALADSLLETLYRNDIPWWKFWEKLRLFYAVRKVNTKYKLLERKFLYAEGLDGRPWFKHIVFAPGKWTGYAGATFPGIVEGIEQKDLQVIYRWVDIAVSVLGDAADWLEEE</sequence>
<comment type="similarity">
    <text evidence="1">Belongs to the peptidase M28 family. M28B subfamily.</text>
</comment>
<dbReference type="InterPro" id="IPR039373">
    <property type="entry name" value="Peptidase_M28B"/>
</dbReference>
<keyword evidence="7" id="KW-1185">Reference proteome</keyword>
<dbReference type="Pfam" id="PF04253">
    <property type="entry name" value="TFR_dimer"/>
    <property type="match status" value="1"/>
</dbReference>
<dbReference type="Gene3D" id="1.20.930.40">
    <property type="entry name" value="Transferrin receptor-like, dimerisation domain"/>
    <property type="match status" value="1"/>
</dbReference>
<dbReference type="PANTHER" id="PTHR10404">
    <property type="entry name" value="N-ACETYLATED-ALPHA-LINKED ACIDIC DIPEPTIDASE"/>
    <property type="match status" value="1"/>
</dbReference>
<dbReference type="PANTHER" id="PTHR10404:SF46">
    <property type="entry name" value="VACUOLAR PROTEIN SORTING-ASSOCIATED PROTEIN 70"/>
    <property type="match status" value="1"/>
</dbReference>
<feature type="transmembrane region" description="Helical" evidence="2">
    <location>
        <begin position="28"/>
        <end position="49"/>
    </location>
</feature>
<dbReference type="Gene3D" id="3.40.630.10">
    <property type="entry name" value="Zn peptidases"/>
    <property type="match status" value="1"/>
</dbReference>
<dbReference type="InterPro" id="IPR036757">
    <property type="entry name" value="TFR-like_dimer_dom_sf"/>
</dbReference>
<dbReference type="Gene3D" id="3.50.30.30">
    <property type="match status" value="1"/>
</dbReference>
<keyword evidence="2" id="KW-0472">Membrane</keyword>
<dbReference type="OrthoDB" id="5841748at2759"/>
<evidence type="ECO:0000256" key="1">
    <source>
        <dbReference type="ARBA" id="ARBA00005634"/>
    </source>
</evidence>
<dbReference type="CDD" id="cd08022">
    <property type="entry name" value="M28_PSMA_like"/>
    <property type="match status" value="1"/>
</dbReference>
<accession>A0A2V1DK78</accession>
<evidence type="ECO:0000259" key="3">
    <source>
        <dbReference type="Pfam" id="PF02225"/>
    </source>
</evidence>
<proteinExistence type="inferred from homology"/>
<dbReference type="SUPFAM" id="SSF52025">
    <property type="entry name" value="PA domain"/>
    <property type="match status" value="1"/>
</dbReference>
<evidence type="ECO:0000259" key="5">
    <source>
        <dbReference type="Pfam" id="PF04389"/>
    </source>
</evidence>
<feature type="domain" description="Peptidase M28" evidence="5">
    <location>
        <begin position="401"/>
        <end position="587"/>
    </location>
</feature>
<evidence type="ECO:0000313" key="6">
    <source>
        <dbReference type="EMBL" id="PVH98478.1"/>
    </source>
</evidence>
<feature type="domain" description="PA" evidence="3">
    <location>
        <begin position="209"/>
        <end position="285"/>
    </location>
</feature>
<dbReference type="AlphaFoldDB" id="A0A2V1DK78"/>
<dbReference type="InterPro" id="IPR003137">
    <property type="entry name" value="PA_domain"/>
</dbReference>
<name>A0A2V1DK78_9PLEO</name>
<dbReference type="Pfam" id="PF04389">
    <property type="entry name" value="Peptidase_M28"/>
    <property type="match status" value="1"/>
</dbReference>
<evidence type="ECO:0000259" key="4">
    <source>
        <dbReference type="Pfam" id="PF04253"/>
    </source>
</evidence>
<protein>
    <submittedName>
        <fullName evidence="6">Zn-dependent exopeptidase</fullName>
    </submittedName>
</protein>
<dbReference type="Pfam" id="PF02225">
    <property type="entry name" value="PA"/>
    <property type="match status" value="1"/>
</dbReference>
<keyword evidence="2" id="KW-1133">Transmembrane helix</keyword>
<evidence type="ECO:0000256" key="2">
    <source>
        <dbReference type="SAM" id="Phobius"/>
    </source>
</evidence>
<dbReference type="FunFam" id="3.50.30.30:FF:000008">
    <property type="entry name" value="Glutamate carboxypeptidase 2"/>
    <property type="match status" value="1"/>
</dbReference>
<feature type="domain" description="Transferrin receptor-like dimerisation" evidence="4">
    <location>
        <begin position="665"/>
        <end position="790"/>
    </location>
</feature>
<dbReference type="SUPFAM" id="SSF53187">
    <property type="entry name" value="Zn-dependent exopeptidases"/>
    <property type="match status" value="1"/>
</dbReference>
<dbReference type="CDD" id="cd02121">
    <property type="entry name" value="PA_GCPII_like"/>
    <property type="match status" value="1"/>
</dbReference>
<gene>
    <name evidence="6" type="ORF">DM02DRAFT_615761</name>
</gene>
<dbReference type="EMBL" id="KZ805412">
    <property type="protein sequence ID" value="PVH98478.1"/>
    <property type="molecule type" value="Genomic_DNA"/>
</dbReference>
<dbReference type="GO" id="GO:0004180">
    <property type="term" value="F:carboxypeptidase activity"/>
    <property type="evidence" value="ECO:0007669"/>
    <property type="project" value="TreeGrafter"/>
</dbReference>
<dbReference type="FunFam" id="3.40.630.10:FF:000101">
    <property type="entry name" value="N-acetylated alpha-linked acidic dipeptidase like 1"/>
    <property type="match status" value="1"/>
</dbReference>
<dbReference type="InterPro" id="IPR007484">
    <property type="entry name" value="Peptidase_M28"/>
</dbReference>
<organism evidence="6 7">
    <name type="scientific">Periconia macrospinosa</name>
    <dbReference type="NCBI Taxonomy" id="97972"/>
    <lineage>
        <taxon>Eukaryota</taxon>
        <taxon>Fungi</taxon>
        <taxon>Dikarya</taxon>
        <taxon>Ascomycota</taxon>
        <taxon>Pezizomycotina</taxon>
        <taxon>Dothideomycetes</taxon>
        <taxon>Pleosporomycetidae</taxon>
        <taxon>Pleosporales</taxon>
        <taxon>Massarineae</taxon>
        <taxon>Periconiaceae</taxon>
        <taxon>Periconia</taxon>
    </lineage>
</organism>
<keyword evidence="2" id="KW-0812">Transmembrane</keyword>
<reference evidence="6 7" key="1">
    <citation type="journal article" date="2018" name="Sci. Rep.">
        <title>Comparative genomics provides insights into the lifestyle and reveals functional heterogeneity of dark septate endophytic fungi.</title>
        <authorList>
            <person name="Knapp D.G."/>
            <person name="Nemeth J.B."/>
            <person name="Barry K."/>
            <person name="Hainaut M."/>
            <person name="Henrissat B."/>
            <person name="Johnson J."/>
            <person name="Kuo A."/>
            <person name="Lim J.H.P."/>
            <person name="Lipzen A."/>
            <person name="Nolan M."/>
            <person name="Ohm R.A."/>
            <person name="Tamas L."/>
            <person name="Grigoriev I.V."/>
            <person name="Spatafora J.W."/>
            <person name="Nagy L.G."/>
            <person name="Kovacs G.M."/>
        </authorList>
    </citation>
    <scope>NUCLEOTIDE SEQUENCE [LARGE SCALE GENOMIC DNA]</scope>
    <source>
        <strain evidence="6 7">DSE2036</strain>
    </source>
</reference>
<dbReference type="Proteomes" id="UP000244855">
    <property type="component" value="Unassembled WGS sequence"/>
</dbReference>
<dbReference type="InterPro" id="IPR046450">
    <property type="entry name" value="PA_dom_sf"/>
</dbReference>
<dbReference type="SUPFAM" id="SSF47672">
    <property type="entry name" value="Transferrin receptor-like dimerisation domain"/>
    <property type="match status" value="1"/>
</dbReference>